<protein>
    <submittedName>
        <fullName evidence="2">Uncharacterized protein</fullName>
    </submittedName>
</protein>
<keyword evidence="1" id="KW-1133">Transmembrane helix</keyword>
<organism evidence="2 3">
    <name type="scientific">Candidatus Magnetominusculus xianensis</name>
    <dbReference type="NCBI Taxonomy" id="1748249"/>
    <lineage>
        <taxon>Bacteria</taxon>
        <taxon>Pseudomonadati</taxon>
        <taxon>Nitrospirota</taxon>
        <taxon>Nitrospiria</taxon>
        <taxon>Nitrospirales</taxon>
        <taxon>Nitrospiraceae</taxon>
        <taxon>Candidatus Magnetominusculus</taxon>
    </lineage>
</organism>
<keyword evidence="3" id="KW-1185">Reference proteome</keyword>
<reference evidence="2 3" key="1">
    <citation type="submission" date="2015-11" db="EMBL/GenBank/DDBJ databases">
        <authorList>
            <person name="Lin W."/>
        </authorList>
    </citation>
    <scope>NUCLEOTIDE SEQUENCE [LARGE SCALE GENOMIC DNA]</scope>
    <source>
        <strain evidence="2 3">HCH-1</strain>
    </source>
</reference>
<dbReference type="Proteomes" id="UP000060487">
    <property type="component" value="Unassembled WGS sequence"/>
</dbReference>
<accession>A0ABR5SCS6</accession>
<feature type="transmembrane region" description="Helical" evidence="1">
    <location>
        <begin position="62"/>
        <end position="81"/>
    </location>
</feature>
<sequence>MEIADHKKHDKKSGANAMTTAKQFILISSAPIHECLVSENLFDAGIGHVIISRTVEDNRVGFSIFLLDVFCLGVTNAFYIITSKADYDRNIVMRTQRQQYVDIRPACAVKLVEDVVLFAEDLGFQPHKDYHVAKEIFGDVNPFGDVNTKDCKTEYRFGKEGKPYFVARPSDSPRRCKKIIDKLTAKCGAGGFIFEAPCNLSTTVQKLQVHAAALINYRQDNSLYVSKRYLNMRYINV</sequence>
<dbReference type="EMBL" id="LNQR01000125">
    <property type="protein sequence ID" value="KWT76394.1"/>
    <property type="molecule type" value="Genomic_DNA"/>
</dbReference>
<evidence type="ECO:0000313" key="2">
    <source>
        <dbReference type="EMBL" id="KWT76394.1"/>
    </source>
</evidence>
<evidence type="ECO:0000313" key="3">
    <source>
        <dbReference type="Proteomes" id="UP000060487"/>
    </source>
</evidence>
<keyword evidence="1" id="KW-0812">Transmembrane</keyword>
<comment type="caution">
    <text evidence="2">The sequence shown here is derived from an EMBL/GenBank/DDBJ whole genome shotgun (WGS) entry which is preliminary data.</text>
</comment>
<evidence type="ECO:0000256" key="1">
    <source>
        <dbReference type="SAM" id="Phobius"/>
    </source>
</evidence>
<proteinExistence type="predicted"/>
<dbReference type="RefSeq" id="WP_085053738.1">
    <property type="nucleotide sequence ID" value="NZ_LNQR01000125.1"/>
</dbReference>
<keyword evidence="1" id="KW-0472">Membrane</keyword>
<gene>
    <name evidence="2" type="ORF">ASN18_3133</name>
</gene>
<name>A0ABR5SCS6_9BACT</name>